<dbReference type="InterPro" id="IPR009057">
    <property type="entry name" value="Homeodomain-like_sf"/>
</dbReference>
<dbReference type="AlphaFoldDB" id="A0A8T0ZLF4"/>
<dbReference type="Proteomes" id="UP000760860">
    <property type="component" value="Unassembled WGS sequence"/>
</dbReference>
<dbReference type="Pfam" id="PF13358">
    <property type="entry name" value="DDE_3"/>
    <property type="match status" value="1"/>
</dbReference>
<accession>A0A8T0ZLF4</accession>
<evidence type="ECO:0000313" key="3">
    <source>
        <dbReference type="EMBL" id="KAG2948739.1"/>
    </source>
</evidence>
<dbReference type="NCBIfam" id="NF033545">
    <property type="entry name" value="transpos_IS630"/>
    <property type="match status" value="1"/>
</dbReference>
<feature type="domain" description="Tc1-like transposase DDE" evidence="1">
    <location>
        <begin position="201"/>
        <end position="339"/>
    </location>
</feature>
<dbReference type="PANTHER" id="PTHR46564">
    <property type="entry name" value="TRANSPOSASE"/>
    <property type="match status" value="1"/>
</dbReference>
<evidence type="ECO:0000259" key="1">
    <source>
        <dbReference type="Pfam" id="PF13358"/>
    </source>
</evidence>
<organism evidence="2 6">
    <name type="scientific">Phytophthora cactorum</name>
    <dbReference type="NCBI Taxonomy" id="29920"/>
    <lineage>
        <taxon>Eukaryota</taxon>
        <taxon>Sar</taxon>
        <taxon>Stramenopiles</taxon>
        <taxon>Oomycota</taxon>
        <taxon>Peronosporomycetes</taxon>
        <taxon>Peronosporales</taxon>
        <taxon>Peronosporaceae</taxon>
        <taxon>Phytophthora</taxon>
    </lineage>
</organism>
<protein>
    <recommendedName>
        <fullName evidence="1">Tc1-like transposase DDE domain-containing protein</fullName>
    </recommendedName>
</protein>
<dbReference type="GO" id="GO:0003676">
    <property type="term" value="F:nucleic acid binding"/>
    <property type="evidence" value="ECO:0007669"/>
    <property type="project" value="InterPro"/>
</dbReference>
<dbReference type="InterPro" id="IPR038717">
    <property type="entry name" value="Tc1-like_DDE_dom"/>
</dbReference>
<dbReference type="EMBL" id="RCML01000067">
    <property type="protein sequence ID" value="KAG2993868.1"/>
    <property type="molecule type" value="Genomic_DNA"/>
</dbReference>
<dbReference type="EMBL" id="RCMV01001067">
    <property type="protein sequence ID" value="KAG3210626.1"/>
    <property type="molecule type" value="Genomic_DNA"/>
</dbReference>
<dbReference type="Proteomes" id="UP000735874">
    <property type="component" value="Unassembled WGS sequence"/>
</dbReference>
<dbReference type="SUPFAM" id="SSF46689">
    <property type="entry name" value="Homeodomain-like"/>
    <property type="match status" value="1"/>
</dbReference>
<proteinExistence type="predicted"/>
<evidence type="ECO:0000313" key="6">
    <source>
        <dbReference type="Proteomes" id="UP000735874"/>
    </source>
</evidence>
<dbReference type="VEuPathDB" id="FungiDB:PC110_g10368"/>
<dbReference type="Gene3D" id="3.30.420.10">
    <property type="entry name" value="Ribonuclease H-like superfamily/Ribonuclease H"/>
    <property type="match status" value="1"/>
</dbReference>
<dbReference type="InterPro" id="IPR047655">
    <property type="entry name" value="Transpos_IS630-like"/>
</dbReference>
<name>A0A8T0ZLF4_9STRA</name>
<comment type="caution">
    <text evidence="2">The sequence shown here is derived from an EMBL/GenBank/DDBJ whole genome shotgun (WGS) entry which is preliminary data.</text>
</comment>
<dbReference type="EMBL" id="RCMG01000119">
    <property type="protein sequence ID" value="KAG2862791.1"/>
    <property type="molecule type" value="Genomic_DNA"/>
</dbReference>
<dbReference type="InterPro" id="IPR036397">
    <property type="entry name" value="RNaseH_sf"/>
</dbReference>
<evidence type="ECO:0000313" key="2">
    <source>
        <dbReference type="EMBL" id="KAG2862791.1"/>
    </source>
</evidence>
<reference evidence="2" key="1">
    <citation type="submission" date="2018-10" db="EMBL/GenBank/DDBJ databases">
        <title>Effector identification in a new, highly contiguous assembly of the strawberry crown rot pathogen Phytophthora cactorum.</title>
        <authorList>
            <person name="Armitage A.D."/>
            <person name="Nellist C.F."/>
            <person name="Bates H."/>
            <person name="Vickerstaff R.J."/>
            <person name="Harrison R.J."/>
        </authorList>
    </citation>
    <scope>NUCLEOTIDE SEQUENCE</scope>
    <source>
        <strain evidence="2">15-7</strain>
        <strain evidence="3">4040</strain>
        <strain evidence="4">P415</strain>
        <strain evidence="5">P421</strain>
    </source>
</reference>
<dbReference type="Proteomes" id="UP000697107">
    <property type="component" value="Unassembled WGS sequence"/>
</dbReference>
<evidence type="ECO:0000313" key="5">
    <source>
        <dbReference type="EMBL" id="KAG3210626.1"/>
    </source>
</evidence>
<dbReference type="EMBL" id="RCMK01000104">
    <property type="protein sequence ID" value="KAG2948739.1"/>
    <property type="molecule type" value="Genomic_DNA"/>
</dbReference>
<dbReference type="PANTHER" id="PTHR46564:SF1">
    <property type="entry name" value="TRANSPOSASE"/>
    <property type="match status" value="1"/>
</dbReference>
<dbReference type="Proteomes" id="UP000736787">
    <property type="component" value="Unassembled WGS sequence"/>
</dbReference>
<sequence>MALVRRALLVSRQTLPATHSGGRALSRRGPKALTFTFTASAAPAHYKMPSRYNRYALETKLRVLEVARRGGGWEETVEDFGVNYNTARVWVRRHVTHGEEMRVLPRGGKRDGKVTDSCVQFWLGKLREDPDLTLRQLADALEHERGVYVVPQTVKNHVDGACFTLKQMHKEPQYMNTMTNKQKRRVYLHQLQQYEAMGKVILYMDKTNFNLWSSRTRGRSLRGRRAVKKLFAGGGQNMHVIACISENGLVHYETKFGSNRHANTNDFIRALLRRIRDSSEHTLADMVLVIDNAPCHCRAESVFEEGKFLDATLLRLGPYSPMLNPIENVFSMFKASVKAFLREQRRAILSVPNGVTMKYHRQAFLHTAANRCLPEVTTAASSRSSTGTRCASIRGLATSRTCPSGTGSLARLHLFY</sequence>
<gene>
    <name evidence="2" type="ORF">PC113_g6003</name>
    <name evidence="3" type="ORF">PC117_g5771</name>
    <name evidence="4" type="ORF">PC118_g3786</name>
    <name evidence="5" type="ORF">PC129_g18372</name>
</gene>
<dbReference type="VEuPathDB" id="FungiDB:PC110_g6817"/>
<evidence type="ECO:0000313" key="4">
    <source>
        <dbReference type="EMBL" id="KAG2993868.1"/>
    </source>
</evidence>